<dbReference type="Pfam" id="PF01427">
    <property type="entry name" value="Peptidase_M15"/>
    <property type="match status" value="1"/>
</dbReference>
<organism evidence="11 12">
    <name type="scientific">Weissella kandleri</name>
    <dbReference type="NCBI Taxonomy" id="1616"/>
    <lineage>
        <taxon>Bacteria</taxon>
        <taxon>Bacillati</taxon>
        <taxon>Bacillota</taxon>
        <taxon>Bacilli</taxon>
        <taxon>Lactobacillales</taxon>
        <taxon>Lactobacillaceae</taxon>
        <taxon>Weissella</taxon>
    </lineage>
</organism>
<accession>A0A0R2JDR5</accession>
<dbReference type="Proteomes" id="UP000051655">
    <property type="component" value="Unassembled WGS sequence"/>
</dbReference>
<dbReference type="PIRSF" id="PIRSF026671">
    <property type="entry name" value="AA_dipeptidase"/>
    <property type="match status" value="1"/>
</dbReference>
<protein>
    <recommendedName>
        <fullName evidence="9 10">D-alanyl-D-alanine dipeptidase</fullName>
        <shortName evidence="9 10">D-Ala-D-Ala dipeptidase</shortName>
        <ecNumber evidence="9 10">3.4.13.22</ecNumber>
    </recommendedName>
</protein>
<comment type="catalytic activity">
    <reaction evidence="1 9 10">
        <text>D-alanyl-D-alanine + H2O = 2 D-alanine</text>
        <dbReference type="Rhea" id="RHEA:20661"/>
        <dbReference type="ChEBI" id="CHEBI:15377"/>
        <dbReference type="ChEBI" id="CHEBI:57416"/>
        <dbReference type="ChEBI" id="CHEBI:57822"/>
        <dbReference type="EC" id="3.4.13.22"/>
    </reaction>
</comment>
<keyword evidence="6 9" id="KW-0224">Dipeptidase</keyword>
<evidence type="ECO:0000256" key="2">
    <source>
        <dbReference type="ARBA" id="ARBA00022670"/>
    </source>
</evidence>
<dbReference type="GO" id="GO:0008270">
    <property type="term" value="F:zinc ion binding"/>
    <property type="evidence" value="ECO:0007669"/>
    <property type="project" value="UniProtKB-UniRule"/>
</dbReference>
<comment type="function">
    <text evidence="9 10">Catalyzes hydrolysis of the D-alanyl-D-alanine dipeptide.</text>
</comment>
<evidence type="ECO:0000256" key="8">
    <source>
        <dbReference type="ARBA" id="ARBA00023316"/>
    </source>
</evidence>
<gene>
    <name evidence="11" type="ORF">IV73_GL000655</name>
</gene>
<dbReference type="SUPFAM" id="SSF55166">
    <property type="entry name" value="Hedgehog/DD-peptidase"/>
    <property type="match status" value="1"/>
</dbReference>
<dbReference type="PANTHER" id="PTHR43126">
    <property type="entry name" value="D-ALANYL-D-ALANINE DIPEPTIDASE"/>
    <property type="match status" value="1"/>
</dbReference>
<keyword evidence="3 9" id="KW-0479">Metal-binding</keyword>
<sequence length="247" mass="28229">MDQELYQPIPKDIATWEWSTTLTRPITENHEPLVPLGLLPERIIVQPAYFIQGLSGAMSELYARKQVQKQLAYAASLLPDNYHLVIFDAWRSVTTQAALFHSLKRKISRNNPDWTKQQVVDATLTTVAAPSRDKYKPSPHNTGGAIDLTIADDQGLMLDMASPFDDFRENAQTNYLECKENLTPAEVVARDNRRLLYNIMHKAGFTNLINEWWHFDYGNQNWAQCDAHPEALYGAIKPTFPWVTIID</sequence>
<dbReference type="PANTHER" id="PTHR43126:SF2">
    <property type="entry name" value="D-ALANYL-D-ALANINE DIPEPTIDASE"/>
    <property type="match status" value="1"/>
</dbReference>
<keyword evidence="8 10" id="KW-0961">Cell wall biogenesis/degradation</keyword>
<feature type="binding site" evidence="9">
    <location>
        <position position="214"/>
    </location>
    <ligand>
        <name>Zn(2+)</name>
        <dbReference type="ChEBI" id="CHEBI:29105"/>
        <note>catalytic</note>
    </ligand>
</feature>
<comment type="cofactor">
    <cofactor evidence="9">
        <name>Zn(2+)</name>
        <dbReference type="ChEBI" id="CHEBI:29105"/>
    </cofactor>
    <text evidence="9">Binds 1 zinc ion per subunit.</text>
</comment>
<keyword evidence="2 9" id="KW-0645">Protease</keyword>
<dbReference type="AlphaFoldDB" id="A0A0R2JDR5"/>
<keyword evidence="12" id="KW-1185">Reference proteome</keyword>
<evidence type="ECO:0000256" key="3">
    <source>
        <dbReference type="ARBA" id="ARBA00022723"/>
    </source>
</evidence>
<evidence type="ECO:0000256" key="7">
    <source>
        <dbReference type="ARBA" id="ARBA00023049"/>
    </source>
</evidence>
<dbReference type="GO" id="GO:0160237">
    <property type="term" value="F:D-Ala-D-Ala dipeptidase activity"/>
    <property type="evidence" value="ECO:0007669"/>
    <property type="project" value="UniProtKB-EC"/>
</dbReference>
<evidence type="ECO:0000256" key="4">
    <source>
        <dbReference type="ARBA" id="ARBA00022801"/>
    </source>
</evidence>
<evidence type="ECO:0000256" key="1">
    <source>
        <dbReference type="ARBA" id="ARBA00001362"/>
    </source>
</evidence>
<evidence type="ECO:0000256" key="5">
    <source>
        <dbReference type="ARBA" id="ARBA00022833"/>
    </source>
</evidence>
<reference evidence="11 12" key="1">
    <citation type="journal article" date="2015" name="Genome Announc.">
        <title>Expanding the biotechnology potential of lactobacilli through comparative genomics of 213 strains and associated genera.</title>
        <authorList>
            <person name="Sun Z."/>
            <person name="Harris H.M."/>
            <person name="McCann A."/>
            <person name="Guo C."/>
            <person name="Argimon S."/>
            <person name="Zhang W."/>
            <person name="Yang X."/>
            <person name="Jeffery I.B."/>
            <person name="Cooney J.C."/>
            <person name="Kagawa T.F."/>
            <person name="Liu W."/>
            <person name="Song Y."/>
            <person name="Salvetti E."/>
            <person name="Wrobel A."/>
            <person name="Rasinkangas P."/>
            <person name="Parkhill J."/>
            <person name="Rea M.C."/>
            <person name="O'Sullivan O."/>
            <person name="Ritari J."/>
            <person name="Douillard F.P."/>
            <person name="Paul Ross R."/>
            <person name="Yang R."/>
            <person name="Briner A.E."/>
            <person name="Felis G.E."/>
            <person name="de Vos W.M."/>
            <person name="Barrangou R."/>
            <person name="Klaenhammer T.R."/>
            <person name="Caufield P.W."/>
            <person name="Cui Y."/>
            <person name="Zhang H."/>
            <person name="O'Toole P.W."/>
        </authorList>
    </citation>
    <scope>NUCLEOTIDE SEQUENCE [LARGE SCALE GENOMIC DNA]</scope>
    <source>
        <strain evidence="11 12">DSM 20593</strain>
    </source>
</reference>
<feature type="active site" description="Proton donor/acceptor" evidence="9">
    <location>
        <position position="211"/>
    </location>
</feature>
<dbReference type="CDD" id="cd14843">
    <property type="entry name" value="D-Ala-D-Ala_dipeptidase_like"/>
    <property type="match status" value="1"/>
</dbReference>
<dbReference type="Gene3D" id="3.30.1380.10">
    <property type="match status" value="1"/>
</dbReference>
<feature type="binding site" evidence="9">
    <location>
        <position position="147"/>
    </location>
    <ligand>
        <name>Zn(2+)</name>
        <dbReference type="ChEBI" id="CHEBI:29105"/>
        <note>catalytic</note>
    </ligand>
</feature>
<dbReference type="InterPro" id="IPR009045">
    <property type="entry name" value="Zn_M74/Hedgehog-like"/>
</dbReference>
<name>A0A0R2JDR5_9LACO</name>
<keyword evidence="4 9" id="KW-0378">Hydrolase</keyword>
<proteinExistence type="inferred from homology"/>
<evidence type="ECO:0000256" key="6">
    <source>
        <dbReference type="ARBA" id="ARBA00022997"/>
    </source>
</evidence>
<dbReference type="GO" id="GO:0008237">
    <property type="term" value="F:metallopeptidase activity"/>
    <property type="evidence" value="ECO:0007669"/>
    <property type="project" value="UniProtKB-KW"/>
</dbReference>
<dbReference type="HAMAP" id="MF_01924">
    <property type="entry name" value="A_A_dipeptidase"/>
    <property type="match status" value="1"/>
</dbReference>
<evidence type="ECO:0000256" key="10">
    <source>
        <dbReference type="PIRNR" id="PIRNR026671"/>
    </source>
</evidence>
<dbReference type="OrthoDB" id="9801430at2"/>
<dbReference type="InterPro" id="IPR000755">
    <property type="entry name" value="A_A_dipeptidase"/>
</dbReference>
<feature type="binding site" evidence="9">
    <location>
        <position position="140"/>
    </location>
    <ligand>
        <name>Zn(2+)</name>
        <dbReference type="ChEBI" id="CHEBI:29105"/>
        <note>catalytic</note>
    </ligand>
</feature>
<dbReference type="PATRIC" id="fig|1616.3.peg.673"/>
<dbReference type="EMBL" id="JQBP01000002">
    <property type="protein sequence ID" value="KRN75486.1"/>
    <property type="molecule type" value="Genomic_DNA"/>
</dbReference>
<dbReference type="GO" id="GO:0071555">
    <property type="term" value="P:cell wall organization"/>
    <property type="evidence" value="ECO:0007669"/>
    <property type="project" value="UniProtKB-KW"/>
</dbReference>
<keyword evidence="7 9" id="KW-0482">Metalloprotease</keyword>
<comment type="similarity">
    <text evidence="9 10">Belongs to the peptidase M15D family.</text>
</comment>
<feature type="site" description="Transition state stabilizer" evidence="9">
    <location>
        <position position="91"/>
    </location>
</feature>
<dbReference type="EC" id="3.4.13.22" evidence="9 10"/>
<dbReference type="GO" id="GO:0006508">
    <property type="term" value="P:proteolysis"/>
    <property type="evidence" value="ECO:0007669"/>
    <property type="project" value="UniProtKB-KW"/>
</dbReference>
<keyword evidence="5 9" id="KW-0862">Zinc</keyword>
<evidence type="ECO:0000313" key="11">
    <source>
        <dbReference type="EMBL" id="KRN75486.1"/>
    </source>
</evidence>
<evidence type="ECO:0000313" key="12">
    <source>
        <dbReference type="Proteomes" id="UP000051655"/>
    </source>
</evidence>
<dbReference type="RefSeq" id="WP_057754703.1">
    <property type="nucleotide sequence ID" value="NZ_JQBP01000002.1"/>
</dbReference>
<comment type="caution">
    <text evidence="11">The sequence shown here is derived from an EMBL/GenBank/DDBJ whole genome shotgun (WGS) entry which is preliminary data.</text>
</comment>
<evidence type="ECO:0000256" key="9">
    <source>
        <dbReference type="HAMAP-Rule" id="MF_01924"/>
    </source>
</evidence>